<dbReference type="Pfam" id="PF00787">
    <property type="entry name" value="PX"/>
    <property type="match status" value="1"/>
</dbReference>
<dbReference type="PANTHER" id="PTHR22999:SF40">
    <property type="entry name" value="PX DOMAIN-CONTAINING PROTEIN KINASE-LIKE PROTEIN"/>
    <property type="match status" value="1"/>
</dbReference>
<proteinExistence type="predicted"/>
<dbReference type="OMA" id="FTQYAST"/>
<dbReference type="SUPFAM" id="SSF56112">
    <property type="entry name" value="Protein kinase-like (PK-like)"/>
    <property type="match status" value="1"/>
</dbReference>
<dbReference type="GO" id="GO:0005770">
    <property type="term" value="C:late endosome"/>
    <property type="evidence" value="ECO:0007669"/>
    <property type="project" value="TreeGrafter"/>
</dbReference>
<dbReference type="GO" id="GO:0043271">
    <property type="term" value="P:negative regulation of monoatomic ion transport"/>
    <property type="evidence" value="ECO:0007669"/>
    <property type="project" value="TreeGrafter"/>
</dbReference>
<reference evidence="7" key="1">
    <citation type="submission" date="2025-08" db="UniProtKB">
        <authorList>
            <consortium name="Ensembl"/>
        </authorList>
    </citation>
    <scope>IDENTIFICATION</scope>
</reference>
<dbReference type="PROSITE" id="PS51082">
    <property type="entry name" value="WH2"/>
    <property type="match status" value="1"/>
</dbReference>
<dbReference type="CDD" id="cd06871">
    <property type="entry name" value="PX_MONaKA"/>
    <property type="match status" value="1"/>
</dbReference>
<dbReference type="SMART" id="SM00312">
    <property type="entry name" value="PX"/>
    <property type="match status" value="1"/>
</dbReference>
<evidence type="ECO:0000313" key="7">
    <source>
        <dbReference type="Ensembl" id="ENSACIP00000012854.1"/>
    </source>
</evidence>
<dbReference type="GO" id="GO:0005886">
    <property type="term" value="C:plasma membrane"/>
    <property type="evidence" value="ECO:0007669"/>
    <property type="project" value="TreeGrafter"/>
</dbReference>
<feature type="compositionally biased region" description="Basic residues" evidence="3">
    <location>
        <begin position="420"/>
        <end position="432"/>
    </location>
</feature>
<keyword evidence="2" id="KW-0963">Cytoplasm</keyword>
<dbReference type="Gene3D" id="3.30.1520.10">
    <property type="entry name" value="Phox-like domain"/>
    <property type="match status" value="1"/>
</dbReference>
<comment type="subcellular location">
    <subcellularLocation>
        <location evidence="1">Cytoplasm</location>
    </subcellularLocation>
</comment>
<dbReference type="GO" id="GO:0008333">
    <property type="term" value="P:endosome to lysosome transport"/>
    <property type="evidence" value="ECO:0007669"/>
    <property type="project" value="TreeGrafter"/>
</dbReference>
<dbReference type="GO" id="GO:0003779">
    <property type="term" value="F:actin binding"/>
    <property type="evidence" value="ECO:0007669"/>
    <property type="project" value="InterPro"/>
</dbReference>
<sequence length="525" mass="59129">MSFLEKPVPGRLLLDDTVPLTAVIEASQNLQSHTEYIIRVQRGVSSDNSWQVIRRYSDFDVLNSSLMVCGISLPLPPKKLIGNMDREFIAERQRGLQTYLDTVTQHPLLSSSLAVKKFLDPNNYSANYTIALQQVSMFFRSDPKWEVLEPLRDMWRIRKKYFLVKNKEQPKERYLLSWFSSTSESSALLIRPFSEKGSLRDHICKLQVKPRESYLKKYCNPKKSQGLELSHIKLYGRQILEGLRLLHDAGVFFGHLHTCNVLVDDGVCRLMDVENGMLGIPSALRPAFTQFRKINQTTESIDVFCFGHLLYEMTYGQPPDSVPIEQYPPAPSTAVSVLQSILSTEACKSGMPTVSALMQTDVQLQRSEKLQIKVPSRLKEALKAAKESLEKRLREEQRLLHQHRRLTRAQSHHCSEEEKKRRKILARKKSRHSAYENEEDASVRNNNNSSGASSPPTCPSSPTPPPTTPPPPPPPPPIPPPLHNSSSCPPPLSSSDGAGGGRSALLSSIQTFTKGKLKKTDTVDR</sequence>
<feature type="region of interest" description="Disordered" evidence="3">
    <location>
        <begin position="403"/>
        <end position="525"/>
    </location>
</feature>
<evidence type="ECO:0000259" key="4">
    <source>
        <dbReference type="PROSITE" id="PS50011"/>
    </source>
</evidence>
<dbReference type="PROSITE" id="PS50195">
    <property type="entry name" value="PX"/>
    <property type="match status" value="1"/>
</dbReference>
<dbReference type="GO" id="GO:0005524">
    <property type="term" value="F:ATP binding"/>
    <property type="evidence" value="ECO:0007669"/>
    <property type="project" value="InterPro"/>
</dbReference>
<dbReference type="GO" id="GO:0045022">
    <property type="term" value="P:early endosome to late endosome transport"/>
    <property type="evidence" value="ECO:0007669"/>
    <property type="project" value="TreeGrafter"/>
</dbReference>
<dbReference type="InterPro" id="IPR000719">
    <property type="entry name" value="Prot_kinase_dom"/>
</dbReference>
<evidence type="ECO:0000256" key="3">
    <source>
        <dbReference type="SAM" id="MobiDB-lite"/>
    </source>
</evidence>
<dbReference type="InterPro" id="IPR036871">
    <property type="entry name" value="PX_dom_sf"/>
</dbReference>
<dbReference type="SUPFAM" id="SSF64268">
    <property type="entry name" value="PX domain"/>
    <property type="match status" value="1"/>
</dbReference>
<dbReference type="GO" id="GO:0004672">
    <property type="term" value="F:protein kinase activity"/>
    <property type="evidence" value="ECO:0007669"/>
    <property type="project" value="InterPro"/>
</dbReference>
<evidence type="ECO:0000313" key="8">
    <source>
        <dbReference type="Proteomes" id="UP000261340"/>
    </source>
</evidence>
<name>A0A3Q0RKN0_AMPCI</name>
<dbReference type="Gene3D" id="1.10.510.10">
    <property type="entry name" value="Transferase(Phosphotransferase) domain 1"/>
    <property type="match status" value="1"/>
</dbReference>
<protein>
    <submittedName>
        <fullName evidence="7">PX domain containing serine/threonine kinase</fullName>
    </submittedName>
</protein>
<evidence type="ECO:0000259" key="6">
    <source>
        <dbReference type="PROSITE" id="PS51082"/>
    </source>
</evidence>
<dbReference type="InterPro" id="IPR011009">
    <property type="entry name" value="Kinase-like_dom_sf"/>
</dbReference>
<keyword evidence="8" id="KW-1185">Reference proteome</keyword>
<feature type="domain" description="WH2" evidence="6">
    <location>
        <begin position="501"/>
        <end position="520"/>
    </location>
</feature>
<evidence type="ECO:0000256" key="2">
    <source>
        <dbReference type="ARBA" id="ARBA00022490"/>
    </source>
</evidence>
<dbReference type="InterPro" id="IPR037903">
    <property type="entry name" value="MONaKA_PX"/>
</dbReference>
<dbReference type="GO" id="GO:0005769">
    <property type="term" value="C:early endosome"/>
    <property type="evidence" value="ECO:0007669"/>
    <property type="project" value="TreeGrafter"/>
</dbReference>
<evidence type="ECO:0000256" key="1">
    <source>
        <dbReference type="ARBA" id="ARBA00004496"/>
    </source>
</evidence>
<dbReference type="AlphaFoldDB" id="A0A3Q0RKN0"/>
<dbReference type="GeneTree" id="ENSGT00390000017669"/>
<evidence type="ECO:0000259" key="5">
    <source>
        <dbReference type="PROSITE" id="PS50195"/>
    </source>
</evidence>
<feature type="domain" description="PX" evidence="5">
    <location>
        <begin position="14"/>
        <end position="126"/>
    </location>
</feature>
<dbReference type="Proteomes" id="UP000261340">
    <property type="component" value="Unplaced"/>
</dbReference>
<dbReference type="InterPro" id="IPR051837">
    <property type="entry name" value="SortingNexin/PXDomain-PKLike"/>
</dbReference>
<dbReference type="CDD" id="cd22062">
    <property type="entry name" value="WH2_DdVASP-like"/>
    <property type="match status" value="1"/>
</dbReference>
<dbReference type="InterPro" id="IPR001683">
    <property type="entry name" value="PX_dom"/>
</dbReference>
<feature type="compositionally biased region" description="Low complexity" evidence="3">
    <location>
        <begin position="445"/>
        <end position="455"/>
    </location>
</feature>
<dbReference type="Ensembl" id="ENSACIT00000013214.1">
    <property type="protein sequence ID" value="ENSACIP00000012854.1"/>
    <property type="gene ID" value="ENSACIG00000009910.1"/>
</dbReference>
<dbReference type="InterPro" id="IPR003124">
    <property type="entry name" value="WH2_dom"/>
</dbReference>
<dbReference type="GO" id="GO:0006622">
    <property type="term" value="P:protein targeting to lysosome"/>
    <property type="evidence" value="ECO:0007669"/>
    <property type="project" value="TreeGrafter"/>
</dbReference>
<accession>A0A3Q0RKN0</accession>
<dbReference type="FunFam" id="3.30.1520.10:FF:000010">
    <property type="entry name" value="PX domain-containing protein kinase-like protein isoform X6"/>
    <property type="match status" value="1"/>
</dbReference>
<dbReference type="PROSITE" id="PS50011">
    <property type="entry name" value="PROTEIN_KINASE_DOM"/>
    <property type="match status" value="1"/>
</dbReference>
<dbReference type="Pfam" id="PF02205">
    <property type="entry name" value="WH2"/>
    <property type="match status" value="1"/>
</dbReference>
<dbReference type="GO" id="GO:0035091">
    <property type="term" value="F:phosphatidylinositol binding"/>
    <property type="evidence" value="ECO:0007669"/>
    <property type="project" value="InterPro"/>
</dbReference>
<dbReference type="PANTHER" id="PTHR22999">
    <property type="entry name" value="PX SERINE/THREONINE KINASE PXK"/>
    <property type="match status" value="1"/>
</dbReference>
<reference evidence="7" key="2">
    <citation type="submission" date="2025-09" db="UniProtKB">
        <authorList>
            <consortium name="Ensembl"/>
        </authorList>
    </citation>
    <scope>IDENTIFICATION</scope>
</reference>
<feature type="domain" description="Protein kinase" evidence="4">
    <location>
        <begin position="75"/>
        <end position="406"/>
    </location>
</feature>
<organism evidence="7 8">
    <name type="scientific">Amphilophus citrinellus</name>
    <name type="common">Midas cichlid</name>
    <name type="synonym">Cichlasoma citrinellum</name>
    <dbReference type="NCBI Taxonomy" id="61819"/>
    <lineage>
        <taxon>Eukaryota</taxon>
        <taxon>Metazoa</taxon>
        <taxon>Chordata</taxon>
        <taxon>Craniata</taxon>
        <taxon>Vertebrata</taxon>
        <taxon>Euteleostomi</taxon>
        <taxon>Actinopterygii</taxon>
        <taxon>Neopterygii</taxon>
        <taxon>Teleostei</taxon>
        <taxon>Neoteleostei</taxon>
        <taxon>Acanthomorphata</taxon>
        <taxon>Ovalentaria</taxon>
        <taxon>Cichlomorphae</taxon>
        <taxon>Cichliformes</taxon>
        <taxon>Cichlidae</taxon>
        <taxon>New World cichlids</taxon>
        <taxon>Cichlasomatinae</taxon>
        <taxon>Heroini</taxon>
        <taxon>Amphilophus</taxon>
    </lineage>
</organism>
<feature type="compositionally biased region" description="Pro residues" evidence="3">
    <location>
        <begin position="456"/>
        <end position="492"/>
    </location>
</feature>